<dbReference type="PANTHER" id="PTHR43000">
    <property type="entry name" value="DTDP-D-GLUCOSE 4,6-DEHYDRATASE-RELATED"/>
    <property type="match status" value="1"/>
</dbReference>
<gene>
    <name evidence="3" type="ORF">SDC9_102637</name>
</gene>
<reference evidence="3" key="1">
    <citation type="submission" date="2019-08" db="EMBL/GenBank/DDBJ databases">
        <authorList>
            <person name="Kucharzyk K."/>
            <person name="Murdoch R.W."/>
            <person name="Higgins S."/>
            <person name="Loffler F."/>
        </authorList>
    </citation>
    <scope>NUCLEOTIDE SEQUENCE</scope>
</reference>
<dbReference type="EC" id="5.1.3.2" evidence="3"/>
<evidence type="ECO:0000259" key="2">
    <source>
        <dbReference type="Pfam" id="PF01370"/>
    </source>
</evidence>
<proteinExistence type="inferred from homology"/>
<feature type="domain" description="NAD-dependent epimerase/dehydratase" evidence="2">
    <location>
        <begin position="3"/>
        <end position="235"/>
    </location>
</feature>
<comment type="similarity">
    <text evidence="1">Belongs to the NAD(P)-dependent epimerase/dehydratase family.</text>
</comment>
<comment type="caution">
    <text evidence="3">The sequence shown here is derived from an EMBL/GenBank/DDBJ whole genome shotgun (WGS) entry which is preliminary data.</text>
</comment>
<sequence length="305" mass="33792">MKILVTGGAGFIASHVADHYIALGHEVVILDNLSTGQEANINPKARFIEADITDKDRIREIILEEKPEVINHHAAHIQVGYSVKNPQFDAENNILGLLNIMEAAKELPIKKVIMAATGGAMYGNKATPFTEEMKAEPLSPYGISKRAGELYLNYYHELYKIPFISLRYSNVYGPRQNAHGESGVIAIFAEMLDEGKTPIINGDGSHTRDYVYVEDVARANELALSSDFVGELNIGTKTEISTVEVFQKVVQEMGLQVTEEHGPERPGEQVRSSLDYSKAASILGWEPTVDFNEGVKRTVAWYKNK</sequence>
<dbReference type="Gene3D" id="3.40.50.720">
    <property type="entry name" value="NAD(P)-binding Rossmann-like Domain"/>
    <property type="match status" value="1"/>
</dbReference>
<dbReference type="EMBL" id="VSSQ01015464">
    <property type="protein sequence ID" value="MPM55840.1"/>
    <property type="molecule type" value="Genomic_DNA"/>
</dbReference>
<dbReference type="SUPFAM" id="SSF51735">
    <property type="entry name" value="NAD(P)-binding Rossmann-fold domains"/>
    <property type="match status" value="1"/>
</dbReference>
<dbReference type="AlphaFoldDB" id="A0A645ARW0"/>
<dbReference type="InterPro" id="IPR036291">
    <property type="entry name" value="NAD(P)-bd_dom_sf"/>
</dbReference>
<organism evidence="3">
    <name type="scientific">bioreactor metagenome</name>
    <dbReference type="NCBI Taxonomy" id="1076179"/>
    <lineage>
        <taxon>unclassified sequences</taxon>
        <taxon>metagenomes</taxon>
        <taxon>ecological metagenomes</taxon>
    </lineage>
</organism>
<dbReference type="Pfam" id="PF01370">
    <property type="entry name" value="Epimerase"/>
    <property type="match status" value="1"/>
</dbReference>
<protein>
    <submittedName>
        <fullName evidence="3">UDP-glucose 4-epimerase</fullName>
        <ecNumber evidence="3">5.1.3.2</ecNumber>
    </submittedName>
</protein>
<evidence type="ECO:0000256" key="1">
    <source>
        <dbReference type="ARBA" id="ARBA00007637"/>
    </source>
</evidence>
<evidence type="ECO:0000313" key="3">
    <source>
        <dbReference type="EMBL" id="MPM55840.1"/>
    </source>
</evidence>
<keyword evidence="3" id="KW-0413">Isomerase</keyword>
<name>A0A645ARW0_9ZZZZ</name>
<dbReference type="Gene3D" id="3.90.25.10">
    <property type="entry name" value="UDP-galactose 4-epimerase, domain 1"/>
    <property type="match status" value="1"/>
</dbReference>
<dbReference type="GO" id="GO:0003978">
    <property type="term" value="F:UDP-glucose 4-epimerase activity"/>
    <property type="evidence" value="ECO:0007669"/>
    <property type="project" value="UniProtKB-EC"/>
</dbReference>
<dbReference type="InterPro" id="IPR001509">
    <property type="entry name" value="Epimerase_deHydtase"/>
</dbReference>
<accession>A0A645ARW0</accession>